<dbReference type="AlphaFoldDB" id="A0A6L3B5D8"/>
<reference evidence="5 6" key="1">
    <citation type="submission" date="2018-07" db="EMBL/GenBank/DDBJ databases">
        <title>Genome sequence of Roseomonas fauriae ATCC 49958.</title>
        <authorList>
            <person name="Sant'Anna F.H."/>
            <person name="Baldani J.I."/>
            <person name="Zilli J.E."/>
            <person name="Reis V.M."/>
            <person name="Hartmann A."/>
            <person name="Cruz L."/>
            <person name="de Souza E.M."/>
            <person name="de Oliveira Pedrosa F."/>
            <person name="Passaglia L.M.P."/>
        </authorList>
    </citation>
    <scope>NUCLEOTIDE SEQUENCE [LARGE SCALE GENOMIC DNA]</scope>
    <source>
        <strain evidence="5 6">ATCC 49958</strain>
    </source>
</reference>
<dbReference type="PROSITE" id="PS50110">
    <property type="entry name" value="RESPONSE_REGULATORY"/>
    <property type="match status" value="1"/>
</dbReference>
<dbReference type="InterPro" id="IPR050595">
    <property type="entry name" value="Bact_response_regulator"/>
</dbReference>
<accession>A0A6L3B5D8</accession>
<dbReference type="SUPFAM" id="SSF52172">
    <property type="entry name" value="CheY-like"/>
    <property type="match status" value="1"/>
</dbReference>
<evidence type="ECO:0000259" key="4">
    <source>
        <dbReference type="PROSITE" id="PS50110"/>
    </source>
</evidence>
<protein>
    <submittedName>
        <fullName evidence="5">Response regulator</fullName>
    </submittedName>
</protein>
<feature type="compositionally biased region" description="Basic and acidic residues" evidence="3">
    <location>
        <begin position="128"/>
        <end position="147"/>
    </location>
</feature>
<feature type="domain" description="Response regulatory" evidence="4">
    <location>
        <begin position="10"/>
        <end position="126"/>
    </location>
</feature>
<evidence type="ECO:0000256" key="2">
    <source>
        <dbReference type="PROSITE-ProRule" id="PRU00169"/>
    </source>
</evidence>
<evidence type="ECO:0000313" key="5">
    <source>
        <dbReference type="EMBL" id="KAA0687636.1"/>
    </source>
</evidence>
<evidence type="ECO:0000313" key="6">
    <source>
        <dbReference type="Proteomes" id="UP000476837"/>
    </source>
</evidence>
<evidence type="ECO:0000256" key="1">
    <source>
        <dbReference type="ARBA" id="ARBA00022553"/>
    </source>
</evidence>
<evidence type="ECO:0000256" key="3">
    <source>
        <dbReference type="SAM" id="MobiDB-lite"/>
    </source>
</evidence>
<feature type="modified residue" description="4-aspartylphosphate" evidence="2">
    <location>
        <position position="59"/>
    </location>
</feature>
<dbReference type="GO" id="GO:0000160">
    <property type="term" value="P:phosphorelay signal transduction system"/>
    <property type="evidence" value="ECO:0007669"/>
    <property type="project" value="InterPro"/>
</dbReference>
<keyword evidence="1 2" id="KW-0597">Phosphoprotein</keyword>
<dbReference type="RefSeq" id="WP_149163781.1">
    <property type="nucleotide sequence ID" value="NZ_QOKV01000002.1"/>
</dbReference>
<name>A0A6L3B5D8_AZOBR</name>
<dbReference type="InterPro" id="IPR011006">
    <property type="entry name" value="CheY-like_superfamily"/>
</dbReference>
<gene>
    <name evidence="5" type="ORF">DS837_05345</name>
</gene>
<dbReference type="EMBL" id="QOKV01000002">
    <property type="protein sequence ID" value="KAA0687636.1"/>
    <property type="molecule type" value="Genomic_DNA"/>
</dbReference>
<dbReference type="SMART" id="SM00448">
    <property type="entry name" value="REC"/>
    <property type="match status" value="1"/>
</dbReference>
<sequence length="147" mass="16360">MTDRPNPQPRVLVVDDAVTVRAYTRQVLEADGFLVDEAVNGIDGLEHALASTPDVLIVDINMQKMDGYTMLRRLRQDPALRDVPAIMISTESKDSDREKALLAGANWYFVKPVRPADLTAAARLLTGRRQEGERQDDKRQDGGEGRS</sequence>
<dbReference type="InterPro" id="IPR001789">
    <property type="entry name" value="Sig_transdc_resp-reg_receiver"/>
</dbReference>
<dbReference type="PANTHER" id="PTHR44591">
    <property type="entry name" value="STRESS RESPONSE REGULATOR PROTEIN 1"/>
    <property type="match status" value="1"/>
</dbReference>
<feature type="region of interest" description="Disordered" evidence="3">
    <location>
        <begin position="124"/>
        <end position="147"/>
    </location>
</feature>
<dbReference type="PANTHER" id="PTHR44591:SF25">
    <property type="entry name" value="CHEMOTAXIS TWO-COMPONENT RESPONSE REGULATOR"/>
    <property type="match status" value="1"/>
</dbReference>
<dbReference type="Proteomes" id="UP000476837">
    <property type="component" value="Unassembled WGS sequence"/>
</dbReference>
<comment type="caution">
    <text evidence="5">The sequence shown here is derived from an EMBL/GenBank/DDBJ whole genome shotgun (WGS) entry which is preliminary data.</text>
</comment>
<proteinExistence type="predicted"/>
<dbReference type="Gene3D" id="3.40.50.2300">
    <property type="match status" value="1"/>
</dbReference>
<organism evidence="5 6">
    <name type="scientific">Azospirillum brasilense</name>
    <dbReference type="NCBI Taxonomy" id="192"/>
    <lineage>
        <taxon>Bacteria</taxon>
        <taxon>Pseudomonadati</taxon>
        <taxon>Pseudomonadota</taxon>
        <taxon>Alphaproteobacteria</taxon>
        <taxon>Rhodospirillales</taxon>
        <taxon>Azospirillaceae</taxon>
        <taxon>Azospirillum</taxon>
    </lineage>
</organism>
<dbReference type="Pfam" id="PF00072">
    <property type="entry name" value="Response_reg"/>
    <property type="match status" value="1"/>
</dbReference>